<keyword evidence="5" id="KW-0378">Hydrolase</keyword>
<proteinExistence type="inferred from homology"/>
<dbReference type="Pfam" id="PF03065">
    <property type="entry name" value="Glyco_hydro_57"/>
    <property type="match status" value="1"/>
</dbReference>
<dbReference type="PANTHER" id="PTHR36306:SF1">
    <property type="entry name" value="ALPHA-AMYLASE-RELATED"/>
    <property type="match status" value="1"/>
</dbReference>
<dbReference type="InterPro" id="IPR004300">
    <property type="entry name" value="Glyco_hydro_57_N"/>
</dbReference>
<dbReference type="RefSeq" id="WP_168719773.1">
    <property type="nucleotide sequence ID" value="NZ_CP042909.1"/>
</dbReference>
<evidence type="ECO:0000313" key="6">
    <source>
        <dbReference type="Proteomes" id="UP000501253"/>
    </source>
</evidence>
<dbReference type="CDD" id="cd10796">
    <property type="entry name" value="GH57N_APU"/>
    <property type="match status" value="1"/>
</dbReference>
<feature type="domain" description="Glycoside hydrolase family 57 N-terminal" evidence="4">
    <location>
        <begin position="8"/>
        <end position="384"/>
    </location>
</feature>
<dbReference type="AlphaFoldDB" id="A0A6H1WT93"/>
<keyword evidence="6" id="KW-1185">Reference proteome</keyword>
<dbReference type="EMBL" id="CP042909">
    <property type="protein sequence ID" value="QJA06423.1"/>
    <property type="molecule type" value="Genomic_DNA"/>
</dbReference>
<gene>
    <name evidence="5" type="ORF">FVE67_06235</name>
</gene>
<dbReference type="PANTHER" id="PTHR36306">
    <property type="entry name" value="ALPHA-AMYLASE-RELATED-RELATED"/>
    <property type="match status" value="1"/>
</dbReference>
<dbReference type="SUPFAM" id="SSF88713">
    <property type="entry name" value="Glycoside hydrolase/deacetylase"/>
    <property type="match status" value="1"/>
</dbReference>
<comment type="similarity">
    <text evidence="1 3">Belongs to the glycosyl hydrolase 57 family.</text>
</comment>
<dbReference type="InterPro" id="IPR052046">
    <property type="entry name" value="GH57_Enzymes"/>
</dbReference>
<evidence type="ECO:0000256" key="1">
    <source>
        <dbReference type="ARBA" id="ARBA00006821"/>
    </source>
</evidence>
<reference evidence="5 6" key="1">
    <citation type="submission" date="2019-08" db="EMBL/GenBank/DDBJ databases">
        <title>Complete genome sequence of Thermosulfurimonas marina SU872T, an anaerobic thermophilic chemolithoautotrophic bacterium isolated from a shallow marine hydrothermal vent.</title>
        <authorList>
            <person name="Allioux M."/>
            <person name="Jebbar M."/>
            <person name="Slobodkina G."/>
            <person name="Slobodkin A."/>
            <person name="Moalic Y."/>
            <person name="Frolova A."/>
            <person name="Shao Z."/>
            <person name="Alain K."/>
        </authorList>
    </citation>
    <scope>NUCLEOTIDE SEQUENCE [LARGE SCALE GENOMIC DNA]</scope>
    <source>
        <strain evidence="5 6">SU872</strain>
    </source>
</reference>
<dbReference type="KEGG" id="tmai:FVE67_06235"/>
<name>A0A6H1WT93_9BACT</name>
<dbReference type="GO" id="GO:0005975">
    <property type="term" value="P:carbohydrate metabolic process"/>
    <property type="evidence" value="ECO:0007669"/>
    <property type="project" value="InterPro"/>
</dbReference>
<dbReference type="Proteomes" id="UP000501253">
    <property type="component" value="Chromosome"/>
</dbReference>
<evidence type="ECO:0000259" key="4">
    <source>
        <dbReference type="Pfam" id="PF03065"/>
    </source>
</evidence>
<dbReference type="InterPro" id="IPR027291">
    <property type="entry name" value="Glyco_hydro_38_N_sf"/>
</dbReference>
<keyword evidence="2 3" id="KW-0119">Carbohydrate metabolism</keyword>
<evidence type="ECO:0000313" key="5">
    <source>
        <dbReference type="EMBL" id="QJA06423.1"/>
    </source>
</evidence>
<evidence type="ECO:0000256" key="3">
    <source>
        <dbReference type="RuleBase" id="RU361196"/>
    </source>
</evidence>
<evidence type="ECO:0000256" key="2">
    <source>
        <dbReference type="ARBA" id="ARBA00023277"/>
    </source>
</evidence>
<protein>
    <submittedName>
        <fullName evidence="5">Glycoside hydrolase</fullName>
    </submittedName>
</protein>
<dbReference type="GO" id="GO:0016787">
    <property type="term" value="F:hydrolase activity"/>
    <property type="evidence" value="ECO:0007669"/>
    <property type="project" value="UniProtKB-KW"/>
</dbReference>
<accession>A0A6H1WT93</accession>
<dbReference type="Gene3D" id="3.20.110.10">
    <property type="entry name" value="Glycoside hydrolase 38, N terminal domain"/>
    <property type="match status" value="1"/>
</dbReference>
<dbReference type="InterPro" id="IPR011330">
    <property type="entry name" value="Glyco_hydro/deAcase_b/a-brl"/>
</dbReference>
<organism evidence="5 6">
    <name type="scientific">Thermosulfurimonas marina</name>
    <dbReference type="NCBI Taxonomy" id="2047767"/>
    <lineage>
        <taxon>Bacteria</taxon>
        <taxon>Pseudomonadati</taxon>
        <taxon>Thermodesulfobacteriota</taxon>
        <taxon>Thermodesulfobacteria</taxon>
        <taxon>Thermodesulfobacteriales</taxon>
        <taxon>Thermodesulfobacteriaceae</taxon>
        <taxon>Thermosulfurimonas</taxon>
    </lineage>
</organism>
<sequence>MGKKLYLVFWWHMHQPPYEDPETGLYVLPWTFLHALKDYYEMPWHLSRFPTLKANFNLVPVLLDQLEAYAQGRARDPLLEILEKPRLSETEKDLLHTLIALLPEPLKRREPLLLEPERSLEERREAYLRVWCGEAFRERHSEALQEGGAALLEAARRFLAEIPGYYRRLWEEGRLGLSLTPYYHPLLPLLLDPSSARENDPEVPLPALEPFPETAEMQVHRALARFGEIFGQVPRAVWPAEGAVSRAAVELLSRSGARILATDESLLWAALGGKDPPRLYRRFRFGETVILFRDQFLSDRIGFAYQHWAPEAAVEEFLGRLREIYETVENPVVTVLLDGENCWEYYPENGFPFRELLYRRLSETPWIETLTLEEVLSREELPEEDLPRLKAGSWIFGNFRKWLGHPAKNRAWELLGQAGVLLRQEGFPEKAREYFLRAEGSDWFWWYGEGLTTPLLDRFDHLFRANLRRVYRELGRKGPSSLDRPW</sequence>